<feature type="signal peptide" evidence="4">
    <location>
        <begin position="1"/>
        <end position="18"/>
    </location>
</feature>
<feature type="domain" description="Cyclic nucleotide-binding" evidence="5">
    <location>
        <begin position="54"/>
        <end position="123"/>
    </location>
</feature>
<dbReference type="RefSeq" id="WP_306710147.1">
    <property type="nucleotide sequence ID" value="NZ_JAUJFI010000149.1"/>
</dbReference>
<evidence type="ECO:0000259" key="5">
    <source>
        <dbReference type="PROSITE" id="PS50042"/>
    </source>
</evidence>
<evidence type="ECO:0000256" key="1">
    <source>
        <dbReference type="ARBA" id="ARBA00023015"/>
    </source>
</evidence>
<accession>A0ABU0WPN2</accession>
<dbReference type="PANTHER" id="PTHR24567">
    <property type="entry name" value="CRP FAMILY TRANSCRIPTIONAL REGULATORY PROTEIN"/>
    <property type="match status" value="1"/>
</dbReference>
<dbReference type="SUPFAM" id="SSF51206">
    <property type="entry name" value="cAMP-binding domain-like"/>
    <property type="match status" value="1"/>
</dbReference>
<evidence type="ECO:0000313" key="8">
    <source>
        <dbReference type="Proteomes" id="UP001227317"/>
    </source>
</evidence>
<evidence type="ECO:0000256" key="2">
    <source>
        <dbReference type="ARBA" id="ARBA00023125"/>
    </source>
</evidence>
<evidence type="ECO:0000256" key="4">
    <source>
        <dbReference type="SAM" id="SignalP"/>
    </source>
</evidence>
<dbReference type="PANTHER" id="PTHR24567:SF75">
    <property type="entry name" value="FUMARATE AND NITRATE REDUCTION REGULATORY PROTEIN"/>
    <property type="match status" value="1"/>
</dbReference>
<dbReference type="InterPro" id="IPR018490">
    <property type="entry name" value="cNMP-bd_dom_sf"/>
</dbReference>
<keyword evidence="2" id="KW-0238">DNA-binding</keyword>
<feature type="domain" description="HTH crp-type" evidence="6">
    <location>
        <begin position="185"/>
        <end position="259"/>
    </location>
</feature>
<dbReference type="PRINTS" id="PR00034">
    <property type="entry name" value="HTHCRP"/>
</dbReference>
<dbReference type="PROSITE" id="PS51063">
    <property type="entry name" value="HTH_CRP_2"/>
    <property type="match status" value="1"/>
</dbReference>
<dbReference type="SUPFAM" id="SSF46785">
    <property type="entry name" value="Winged helix' DNA-binding domain"/>
    <property type="match status" value="1"/>
</dbReference>
<proteinExistence type="predicted"/>
<dbReference type="CDD" id="cd00038">
    <property type="entry name" value="CAP_ED"/>
    <property type="match status" value="1"/>
</dbReference>
<keyword evidence="4" id="KW-0732">Signal</keyword>
<keyword evidence="1" id="KW-0805">Transcription regulation</keyword>
<dbReference type="EMBL" id="JAUJFI010000149">
    <property type="protein sequence ID" value="MDQ2105529.1"/>
    <property type="molecule type" value="Genomic_DNA"/>
</dbReference>
<dbReference type="SMART" id="SM00419">
    <property type="entry name" value="HTH_CRP"/>
    <property type="match status" value="1"/>
</dbReference>
<dbReference type="Gene3D" id="2.60.120.10">
    <property type="entry name" value="Jelly Rolls"/>
    <property type="match status" value="1"/>
</dbReference>
<name>A0ABU0WPN2_9PROT</name>
<dbReference type="Gene3D" id="1.10.10.10">
    <property type="entry name" value="Winged helix-like DNA-binding domain superfamily/Winged helix DNA-binding domain"/>
    <property type="match status" value="1"/>
</dbReference>
<feature type="chain" id="PRO_5046982406" evidence="4">
    <location>
        <begin position="19"/>
        <end position="265"/>
    </location>
</feature>
<evidence type="ECO:0000313" key="7">
    <source>
        <dbReference type="EMBL" id="MDQ2105529.1"/>
    </source>
</evidence>
<reference evidence="7 8" key="1">
    <citation type="submission" date="2023-06" db="EMBL/GenBank/DDBJ databases">
        <title>Azospirillum isscasensis sp.nov, a bacterium isolated from rhizosphere soil of rice.</title>
        <authorList>
            <person name="Wang H."/>
        </authorList>
    </citation>
    <scope>NUCLEOTIDE SEQUENCE [LARGE SCALE GENOMIC DNA]</scope>
    <source>
        <strain evidence="7 8">C340-1</strain>
    </source>
</reference>
<dbReference type="InterPro" id="IPR036388">
    <property type="entry name" value="WH-like_DNA-bd_sf"/>
</dbReference>
<organism evidence="7 8">
    <name type="scientific">Azospirillum isscasi</name>
    <dbReference type="NCBI Taxonomy" id="3053926"/>
    <lineage>
        <taxon>Bacteria</taxon>
        <taxon>Pseudomonadati</taxon>
        <taxon>Pseudomonadota</taxon>
        <taxon>Alphaproteobacteria</taxon>
        <taxon>Rhodospirillales</taxon>
        <taxon>Azospirillaceae</taxon>
        <taxon>Azospirillum</taxon>
    </lineage>
</organism>
<dbReference type="Pfam" id="PF13545">
    <property type="entry name" value="HTH_Crp_2"/>
    <property type="match status" value="1"/>
</dbReference>
<dbReference type="SMART" id="SM00100">
    <property type="entry name" value="cNMP"/>
    <property type="match status" value="1"/>
</dbReference>
<comment type="caution">
    <text evidence="7">The sequence shown here is derived from an EMBL/GenBank/DDBJ whole genome shotgun (WGS) entry which is preliminary data.</text>
</comment>
<dbReference type="InterPro" id="IPR012318">
    <property type="entry name" value="HTH_CRP"/>
</dbReference>
<keyword evidence="3" id="KW-0804">Transcription</keyword>
<evidence type="ECO:0000256" key="3">
    <source>
        <dbReference type="ARBA" id="ARBA00023163"/>
    </source>
</evidence>
<keyword evidence="8" id="KW-1185">Reference proteome</keyword>
<dbReference type="CDD" id="cd00092">
    <property type="entry name" value="HTH_CRP"/>
    <property type="match status" value="1"/>
</dbReference>
<dbReference type="PROSITE" id="PS50042">
    <property type="entry name" value="CNMP_BINDING_3"/>
    <property type="match status" value="1"/>
</dbReference>
<sequence length="265" mass="27715">MTFSVAATATAATAAAMATIVPPPAPTATRTHESRAAEPVTGRCAGCSARSKGLCGALTTGDLPDLSAASRPLDLLSATPVVMEGEEATAVFTVMSGMLKLYKTLPDGRQQITGFATAGDVIGLAVGTGYAYTAETVTASTVCRMSRTALHRLMERHPAVQGRLLAMTSVELSAAQDQILLLGCKTAMERVSSFLLALSRRSRPLADGTPSVFLPMPKVDIGAYLGLRPETLSRVLRKLEEAGAITRLSNDRIRIENPAALEATA</sequence>
<dbReference type="InterPro" id="IPR036390">
    <property type="entry name" value="WH_DNA-bd_sf"/>
</dbReference>
<dbReference type="Pfam" id="PF00027">
    <property type="entry name" value="cNMP_binding"/>
    <property type="match status" value="1"/>
</dbReference>
<dbReference type="InterPro" id="IPR014710">
    <property type="entry name" value="RmlC-like_jellyroll"/>
</dbReference>
<evidence type="ECO:0000259" key="6">
    <source>
        <dbReference type="PROSITE" id="PS51063"/>
    </source>
</evidence>
<gene>
    <name evidence="7" type="ORF">QSG27_22720</name>
</gene>
<protein>
    <submittedName>
        <fullName evidence="7">Helix-turn-helix domain-containing protein</fullName>
    </submittedName>
</protein>
<dbReference type="InterPro" id="IPR050397">
    <property type="entry name" value="Env_Response_Regulators"/>
</dbReference>
<dbReference type="Proteomes" id="UP001227317">
    <property type="component" value="Unassembled WGS sequence"/>
</dbReference>
<dbReference type="InterPro" id="IPR000595">
    <property type="entry name" value="cNMP-bd_dom"/>
</dbReference>